<accession>A0A545WCY7</accession>
<dbReference type="OrthoDB" id="4870823at2759"/>
<feature type="region of interest" description="Disordered" evidence="5">
    <location>
        <begin position="300"/>
        <end position="325"/>
    </location>
</feature>
<evidence type="ECO:0000256" key="6">
    <source>
        <dbReference type="SAM" id="Phobius"/>
    </source>
</evidence>
<dbReference type="PANTHER" id="PTHR15549:SF26">
    <property type="entry name" value="AXIAL BUDDING PATTERN PROTEIN 2-RELATED"/>
    <property type="match status" value="1"/>
</dbReference>
<evidence type="ECO:0000313" key="8">
    <source>
        <dbReference type="Proteomes" id="UP000315783"/>
    </source>
</evidence>
<dbReference type="GO" id="GO:0016020">
    <property type="term" value="C:membrane"/>
    <property type="evidence" value="ECO:0007669"/>
    <property type="project" value="UniProtKB-SubCell"/>
</dbReference>
<dbReference type="EMBL" id="SPUK01000001">
    <property type="protein sequence ID" value="TQW00624.1"/>
    <property type="molecule type" value="Genomic_DNA"/>
</dbReference>
<gene>
    <name evidence="7" type="ORF">IF1G_00555</name>
</gene>
<dbReference type="Proteomes" id="UP000315783">
    <property type="component" value="Unassembled WGS sequence"/>
</dbReference>
<evidence type="ECO:0000256" key="4">
    <source>
        <dbReference type="ARBA" id="ARBA00023136"/>
    </source>
</evidence>
<keyword evidence="2 6" id="KW-0812">Transmembrane</keyword>
<evidence type="ECO:0000256" key="5">
    <source>
        <dbReference type="SAM" id="MobiDB-lite"/>
    </source>
</evidence>
<evidence type="ECO:0000256" key="1">
    <source>
        <dbReference type="ARBA" id="ARBA00004167"/>
    </source>
</evidence>
<feature type="compositionally biased region" description="Low complexity" evidence="5">
    <location>
        <begin position="195"/>
        <end position="207"/>
    </location>
</feature>
<keyword evidence="8" id="KW-1185">Reference proteome</keyword>
<reference evidence="7 8" key="1">
    <citation type="journal article" date="2019" name="Appl. Microbiol. Biotechnol.">
        <title>Genome sequence of Isaria javanica and comparative genome analysis insights into family S53 peptidase evolution in fungal entomopathogens.</title>
        <authorList>
            <person name="Lin R."/>
            <person name="Zhang X."/>
            <person name="Xin B."/>
            <person name="Zou M."/>
            <person name="Gao Y."/>
            <person name="Qin F."/>
            <person name="Hu Q."/>
            <person name="Xie B."/>
            <person name="Cheng X."/>
        </authorList>
    </citation>
    <scope>NUCLEOTIDE SEQUENCE [LARGE SCALE GENOMIC DNA]</scope>
    <source>
        <strain evidence="7 8">IJ1G</strain>
    </source>
</reference>
<organism evidence="7 8">
    <name type="scientific">Cordyceps javanica</name>
    <dbReference type="NCBI Taxonomy" id="43265"/>
    <lineage>
        <taxon>Eukaryota</taxon>
        <taxon>Fungi</taxon>
        <taxon>Dikarya</taxon>
        <taxon>Ascomycota</taxon>
        <taxon>Pezizomycotina</taxon>
        <taxon>Sordariomycetes</taxon>
        <taxon>Hypocreomycetidae</taxon>
        <taxon>Hypocreales</taxon>
        <taxon>Cordycipitaceae</taxon>
        <taxon>Cordyceps</taxon>
    </lineage>
</organism>
<name>A0A545WCY7_9HYPO</name>
<dbReference type="AlphaFoldDB" id="A0A545WCY7"/>
<keyword evidence="3 6" id="KW-1133">Transmembrane helix</keyword>
<feature type="region of interest" description="Disordered" evidence="5">
    <location>
        <begin position="195"/>
        <end position="216"/>
    </location>
</feature>
<proteinExistence type="predicted"/>
<sequence>MAATPAPGIATIDAGPLTSIDTASICSQAALYSQFKEVVRNAKTTTSFELRHNFANIYRVNSQSSGTCVPTGYFEAVLSGSRPVFSASACPDGYLPKCTFLPSGATLTPAPPFRYWPPLASEDVAIGCCPSGYACADDIGEYSCSSTLASGVTTSVILLQNFTRSTTLTVNAETTVSAYALKLLYATKQADITPTATSTGGAATDTSQPGGDGRARGGLSVGQTAAIGVCVPLVVLASLAGLVFFLLRRRRRRRGTVARNGLDGDNDKAAAGGPVDGHPTSPELDGTIIKGHFGIDAAAGAAAELPGSEKQPQQQQQQQQTAAHEIVELPGCDVALLSPSPAPAR</sequence>
<evidence type="ECO:0000313" key="7">
    <source>
        <dbReference type="EMBL" id="TQW00624.1"/>
    </source>
</evidence>
<evidence type="ECO:0000256" key="2">
    <source>
        <dbReference type="ARBA" id="ARBA00022692"/>
    </source>
</evidence>
<dbReference type="InterPro" id="IPR051694">
    <property type="entry name" value="Immunoregulatory_rcpt-like"/>
</dbReference>
<feature type="transmembrane region" description="Helical" evidence="6">
    <location>
        <begin position="225"/>
        <end position="247"/>
    </location>
</feature>
<comment type="caution">
    <text evidence="7">The sequence shown here is derived from an EMBL/GenBank/DDBJ whole genome shotgun (WGS) entry which is preliminary data.</text>
</comment>
<protein>
    <submittedName>
        <fullName evidence="7">Uncharacterized protein</fullName>
    </submittedName>
</protein>
<dbReference type="PANTHER" id="PTHR15549">
    <property type="entry name" value="PAIRED IMMUNOGLOBULIN-LIKE TYPE 2 RECEPTOR"/>
    <property type="match status" value="1"/>
</dbReference>
<evidence type="ECO:0000256" key="3">
    <source>
        <dbReference type="ARBA" id="ARBA00022989"/>
    </source>
</evidence>
<comment type="subcellular location">
    <subcellularLocation>
        <location evidence="1">Membrane</location>
        <topology evidence="1">Single-pass membrane protein</topology>
    </subcellularLocation>
</comment>
<keyword evidence="4 6" id="KW-0472">Membrane</keyword>
<dbReference type="GO" id="GO:0071944">
    <property type="term" value="C:cell periphery"/>
    <property type="evidence" value="ECO:0007669"/>
    <property type="project" value="UniProtKB-ARBA"/>
</dbReference>
<feature type="compositionally biased region" description="Low complexity" evidence="5">
    <location>
        <begin position="311"/>
        <end position="320"/>
    </location>
</feature>
<feature type="region of interest" description="Disordered" evidence="5">
    <location>
        <begin position="258"/>
        <end position="288"/>
    </location>
</feature>